<comment type="similarity">
    <text evidence="1">Belongs to the phospholipase D family. Cardiolipin synthase subfamily. ClsB sub-subfamily.</text>
</comment>
<keyword evidence="1" id="KW-0472">Membrane</keyword>
<keyword evidence="1" id="KW-0594">Phospholipid biosynthesis</keyword>
<feature type="active site" evidence="1">
    <location>
        <position position="303"/>
    </location>
</feature>
<sequence length="397" mass="43664">MSADRGDAASHDFLAGNRLSLLNSGGEYFPALIAQIDAAVHEVHLETYIFADDATGRLVAAALNRAAQRGVAVRVLVDGFGAREFAAGLGVELEAGGVEVMTYRPEVGNTRFRRHRLRRLHRKLSVFDGRVAFVGGINVIDDFDDGKAESARFDYAVRIEGPLVPRIHAAMRHVWRLVRWARLGRRPPPPAALPVVPAASGTTKAALLVRDNLRHRRDIENAYLAAIHSAREEIVISNAYFLPGRRFRNALLAAAKRGVSVKLLLQGRVEHVLQHYATQSLYDRMLAAGVRVFEYEKAFLHAKVAVIDGDWATVGSSNIDPFSLLLAREANVVVRDAEFAGQLRASLLTAIEGVAIEIRAEDQRSRSWLVRLASAAAYGLVRFMIGVTRYGGKQYAD</sequence>
<gene>
    <name evidence="1" type="primary">clsB</name>
    <name evidence="3" type="ORF">SUTH_00060</name>
</gene>
<organism evidence="3 4">
    <name type="scientific">Sulfuritalea hydrogenivorans sk43H</name>
    <dbReference type="NCBI Taxonomy" id="1223802"/>
    <lineage>
        <taxon>Bacteria</taxon>
        <taxon>Pseudomonadati</taxon>
        <taxon>Pseudomonadota</taxon>
        <taxon>Betaproteobacteria</taxon>
        <taxon>Nitrosomonadales</taxon>
        <taxon>Sterolibacteriaceae</taxon>
        <taxon>Sulfuritalea</taxon>
    </lineage>
</organism>
<comment type="catalytic activity">
    <reaction evidence="1">
        <text>2 a 1,2-diacyl-sn-glycero-3-phospho-(1'-sn-glycerol) = a cardiolipin + glycerol</text>
        <dbReference type="Rhea" id="RHEA:31451"/>
        <dbReference type="ChEBI" id="CHEBI:17754"/>
        <dbReference type="ChEBI" id="CHEBI:62237"/>
        <dbReference type="ChEBI" id="CHEBI:64716"/>
    </reaction>
</comment>
<keyword evidence="4" id="KW-1185">Reference proteome</keyword>
<accession>W0SAW7</accession>
<dbReference type="GO" id="GO:0008808">
    <property type="term" value="F:cardiolipin synthase activity"/>
    <property type="evidence" value="ECO:0007669"/>
    <property type="project" value="InterPro"/>
</dbReference>
<dbReference type="InterPro" id="IPR030872">
    <property type="entry name" value="Cardiolipin_synth_ClsB"/>
</dbReference>
<keyword evidence="1" id="KW-1003">Cell membrane</keyword>
<feature type="active site" evidence="1">
    <location>
        <position position="128"/>
    </location>
</feature>
<dbReference type="Proteomes" id="UP000031637">
    <property type="component" value="Chromosome"/>
</dbReference>
<evidence type="ECO:0000256" key="1">
    <source>
        <dbReference type="HAMAP-Rule" id="MF_01917"/>
    </source>
</evidence>
<dbReference type="Gene3D" id="3.30.870.10">
    <property type="entry name" value="Endonuclease Chain A"/>
    <property type="match status" value="2"/>
</dbReference>
<dbReference type="NCBIfam" id="NF008427">
    <property type="entry name" value="PRK11263.1"/>
    <property type="match status" value="1"/>
</dbReference>
<evidence type="ECO:0000313" key="4">
    <source>
        <dbReference type="Proteomes" id="UP000031637"/>
    </source>
</evidence>
<dbReference type="KEGG" id="shd:SUTH_00060"/>
<dbReference type="EMBL" id="AP012547">
    <property type="protein sequence ID" value="BAO27880.1"/>
    <property type="molecule type" value="Genomic_DNA"/>
</dbReference>
<dbReference type="AlphaFoldDB" id="W0SAW7"/>
<name>W0SAW7_9PROT</name>
<dbReference type="GO" id="GO:0005886">
    <property type="term" value="C:plasma membrane"/>
    <property type="evidence" value="ECO:0007669"/>
    <property type="project" value="UniProtKB-SubCell"/>
</dbReference>
<keyword evidence="1" id="KW-0444">Lipid biosynthesis</keyword>
<feature type="active site" evidence="1">
    <location>
        <position position="121"/>
    </location>
</feature>
<dbReference type="GO" id="GO:0032049">
    <property type="term" value="P:cardiolipin biosynthetic process"/>
    <property type="evidence" value="ECO:0007669"/>
    <property type="project" value="InterPro"/>
</dbReference>
<feature type="domain" description="PLD phosphodiesterase" evidence="2">
    <location>
        <begin position="116"/>
        <end position="143"/>
    </location>
</feature>
<dbReference type="PANTHER" id="PTHR21248:SF22">
    <property type="entry name" value="PHOSPHOLIPASE D"/>
    <property type="match status" value="1"/>
</dbReference>
<dbReference type="OrthoDB" id="9762009at2"/>
<dbReference type="PANTHER" id="PTHR21248">
    <property type="entry name" value="CARDIOLIPIN SYNTHASE"/>
    <property type="match status" value="1"/>
</dbReference>
<evidence type="ECO:0000259" key="2">
    <source>
        <dbReference type="PROSITE" id="PS50035"/>
    </source>
</evidence>
<comment type="subcellular location">
    <subcellularLocation>
        <location evidence="1">Cell membrane</location>
        <topology evidence="1">Peripheral membrane protein</topology>
    </subcellularLocation>
</comment>
<feature type="domain" description="PLD phosphodiesterase" evidence="2">
    <location>
        <begin position="296"/>
        <end position="323"/>
    </location>
</feature>
<dbReference type="HAMAP" id="MF_01917">
    <property type="entry name" value="Cardiolipin_synth_ClsB"/>
    <property type="match status" value="1"/>
</dbReference>
<dbReference type="PROSITE" id="PS50035">
    <property type="entry name" value="PLD"/>
    <property type="match status" value="2"/>
</dbReference>
<dbReference type="InterPro" id="IPR025202">
    <property type="entry name" value="PLD-like_dom"/>
</dbReference>
<keyword evidence="1" id="KW-0808">Transferase</keyword>
<comment type="function">
    <text evidence="1">Catalyzes the phosphatidyl group transfer from one phosphatidylglycerol molecule to another to form cardiolipin (CL) (diphosphatidylglycerol) and glycerol.</text>
</comment>
<dbReference type="Pfam" id="PF13091">
    <property type="entry name" value="PLDc_2"/>
    <property type="match status" value="2"/>
</dbReference>
<dbReference type="RefSeq" id="WP_052472979.1">
    <property type="nucleotide sequence ID" value="NZ_AP012547.1"/>
</dbReference>
<dbReference type="HOGENOM" id="CLU_038053_0_0_4"/>
<feature type="active site" evidence="1">
    <location>
        <position position="308"/>
    </location>
</feature>
<dbReference type="SUPFAM" id="SSF56024">
    <property type="entry name" value="Phospholipase D/nuclease"/>
    <property type="match status" value="2"/>
</dbReference>
<dbReference type="InterPro" id="IPR001736">
    <property type="entry name" value="PLipase_D/transphosphatidylase"/>
</dbReference>
<feature type="active site" evidence="1">
    <location>
        <position position="301"/>
    </location>
</feature>
<proteinExistence type="inferred from homology"/>
<protein>
    <recommendedName>
        <fullName evidence="1">Cardiolipin synthase B</fullName>
        <shortName evidence="1">CL synthase</shortName>
        <ecNumber evidence="1">2.7.8.-</ecNumber>
    </recommendedName>
</protein>
<evidence type="ECO:0000313" key="3">
    <source>
        <dbReference type="EMBL" id="BAO27880.1"/>
    </source>
</evidence>
<feature type="active site" evidence="1">
    <location>
        <position position="123"/>
    </location>
</feature>
<dbReference type="STRING" id="1223802.SUTH_00060"/>
<keyword evidence="1" id="KW-0443">Lipid metabolism</keyword>
<dbReference type="CDD" id="cd09159">
    <property type="entry name" value="PLDc_ybhO_like_2"/>
    <property type="match status" value="1"/>
</dbReference>
<reference evidence="3 4" key="1">
    <citation type="journal article" date="2014" name="Syst. Appl. Microbiol.">
        <title>Complete genomes of freshwater sulfur oxidizers Sulfuricella denitrificans skB26 and Sulfuritalea hydrogenivorans sk43H: genetic insights into the sulfur oxidation pathway of betaproteobacteria.</title>
        <authorList>
            <person name="Watanabe T."/>
            <person name="Kojima H."/>
            <person name="Fukui M."/>
        </authorList>
    </citation>
    <scope>NUCLEOTIDE SEQUENCE [LARGE SCALE GENOMIC DNA]</scope>
    <source>
        <strain evidence="3">DSM22779</strain>
    </source>
</reference>
<dbReference type="CDD" id="cd09110">
    <property type="entry name" value="PLDc_CLS_1"/>
    <property type="match status" value="1"/>
</dbReference>
<dbReference type="EC" id="2.7.8.-" evidence="1"/>
<keyword evidence="1" id="KW-1208">Phospholipid metabolism</keyword>
<dbReference type="SMART" id="SM00155">
    <property type="entry name" value="PLDc"/>
    <property type="match status" value="2"/>
</dbReference>